<protein>
    <recommendedName>
        <fullName evidence="4">EpsG family protein</fullName>
    </recommendedName>
</protein>
<keyword evidence="1" id="KW-1133">Transmembrane helix</keyword>
<proteinExistence type="predicted"/>
<organism evidence="2 3">
    <name type="scientific">Lederbergia ruris</name>
    <dbReference type="NCBI Taxonomy" id="217495"/>
    <lineage>
        <taxon>Bacteria</taxon>
        <taxon>Bacillati</taxon>
        <taxon>Bacillota</taxon>
        <taxon>Bacilli</taxon>
        <taxon>Bacillales</taxon>
        <taxon>Bacillaceae</taxon>
        <taxon>Lederbergia</taxon>
    </lineage>
</organism>
<name>A0ABQ4KLL4_9BACI</name>
<gene>
    <name evidence="2" type="ORF">J8TS2_31520</name>
</gene>
<dbReference type="InterPro" id="IPR049458">
    <property type="entry name" value="EpsG-like"/>
</dbReference>
<evidence type="ECO:0000313" key="3">
    <source>
        <dbReference type="Proteomes" id="UP000679950"/>
    </source>
</evidence>
<evidence type="ECO:0000256" key="1">
    <source>
        <dbReference type="SAM" id="Phobius"/>
    </source>
</evidence>
<feature type="transmembrane region" description="Helical" evidence="1">
    <location>
        <begin position="339"/>
        <end position="359"/>
    </location>
</feature>
<dbReference type="Pfam" id="PF14897">
    <property type="entry name" value="EpsG"/>
    <property type="match status" value="1"/>
</dbReference>
<feature type="transmembrane region" description="Helical" evidence="1">
    <location>
        <begin position="285"/>
        <end position="303"/>
    </location>
</feature>
<evidence type="ECO:0008006" key="4">
    <source>
        <dbReference type="Google" id="ProtNLM"/>
    </source>
</evidence>
<reference evidence="2 3" key="1">
    <citation type="submission" date="2021-03" db="EMBL/GenBank/DDBJ databases">
        <title>Antimicrobial resistance genes in bacteria isolated from Japanese honey, and their potential for conferring macrolide and lincosamide resistance in the American foulbrood pathogen Paenibacillus larvae.</title>
        <authorList>
            <person name="Okamoto M."/>
            <person name="Kumagai M."/>
            <person name="Kanamori H."/>
            <person name="Takamatsu D."/>
        </authorList>
    </citation>
    <scope>NUCLEOTIDE SEQUENCE [LARGE SCALE GENOMIC DNA]</scope>
    <source>
        <strain evidence="2 3">J8TS2</strain>
    </source>
</reference>
<keyword evidence="1" id="KW-0812">Transmembrane</keyword>
<feature type="transmembrane region" description="Helical" evidence="1">
    <location>
        <begin position="89"/>
        <end position="107"/>
    </location>
</feature>
<dbReference type="EMBL" id="BORB01000030">
    <property type="protein sequence ID" value="GIN58833.1"/>
    <property type="molecule type" value="Genomic_DNA"/>
</dbReference>
<comment type="caution">
    <text evidence="2">The sequence shown here is derived from an EMBL/GenBank/DDBJ whole genome shotgun (WGS) entry which is preliminary data.</text>
</comment>
<feature type="transmembrane region" description="Helical" evidence="1">
    <location>
        <begin position="196"/>
        <end position="221"/>
    </location>
</feature>
<sequence length="378" mass="43666">MTLFVYLLILFLNLIFAFRNKGSKILTIITIIVIILLVGNAGPGYTFWSDYDNYLRHYGEISITGLFDNLQVLYTALMKAGTLFKLDFFTFRVILTGICFIIIYKVVIQRYSCNSNYVFLLYIMYPMIIDSEQFRNFIAMTILLVAIIFLEKDSFKGKLKFLILVFVATAVHTSFIFYAILIFVNTKHKNKLIKTIAVLTIFFSIVIVLNNNQIPFIQQIINLVDVEKAEKYLSTSTDIGFLIPVLLQITNLLLLNWARKIIARKSNSTEGHELINESGYRDLNFSNLIFWINVLSTVFIPLFIMNVHFYRLIRNLLILNFIIYGIASNKINKGSPYKFAFNTTVIGSVALWLIMDLVVKTPSERLLIPFFTENLFLN</sequence>
<feature type="transmembrane region" description="Helical" evidence="1">
    <location>
        <begin position="162"/>
        <end position="184"/>
    </location>
</feature>
<keyword evidence="1" id="KW-0472">Membrane</keyword>
<accession>A0ABQ4KLL4</accession>
<dbReference type="Proteomes" id="UP000679950">
    <property type="component" value="Unassembled WGS sequence"/>
</dbReference>
<feature type="transmembrane region" description="Helical" evidence="1">
    <location>
        <begin position="241"/>
        <end position="258"/>
    </location>
</feature>
<feature type="transmembrane region" description="Helical" evidence="1">
    <location>
        <begin position="309"/>
        <end position="327"/>
    </location>
</feature>
<dbReference type="RefSeq" id="WP_212966924.1">
    <property type="nucleotide sequence ID" value="NZ_BORB01000030.1"/>
</dbReference>
<feature type="transmembrane region" description="Helical" evidence="1">
    <location>
        <begin position="27"/>
        <end position="48"/>
    </location>
</feature>
<evidence type="ECO:0000313" key="2">
    <source>
        <dbReference type="EMBL" id="GIN58833.1"/>
    </source>
</evidence>
<feature type="transmembrane region" description="Helical" evidence="1">
    <location>
        <begin position="134"/>
        <end position="150"/>
    </location>
</feature>
<keyword evidence="3" id="KW-1185">Reference proteome</keyword>